<reference evidence="6 7" key="1">
    <citation type="submission" date="2020-02" db="EMBL/GenBank/DDBJ databases">
        <authorList>
            <person name="Zheng R.K."/>
            <person name="Sun C.M."/>
        </authorList>
    </citation>
    <scope>NUCLEOTIDE SEQUENCE [LARGE SCALE GENOMIC DNA]</scope>
    <source>
        <strain evidence="7">rifampicinis</strain>
    </source>
</reference>
<evidence type="ECO:0000256" key="3">
    <source>
        <dbReference type="PROSITE-ProRule" id="PRU00169"/>
    </source>
</evidence>
<dbReference type="SMART" id="SM00421">
    <property type="entry name" value="HTH_LUXR"/>
    <property type="match status" value="1"/>
</dbReference>
<dbReference type="SUPFAM" id="SSF52172">
    <property type="entry name" value="CheY-like"/>
    <property type="match status" value="1"/>
</dbReference>
<dbReference type="InterPro" id="IPR000792">
    <property type="entry name" value="Tscrpt_reg_LuxR_C"/>
</dbReference>
<name>A0A7S8IH31_9CHLR</name>
<evidence type="ECO:0000313" key="7">
    <source>
        <dbReference type="Proteomes" id="UP000594468"/>
    </source>
</evidence>
<gene>
    <name evidence="6" type="ORF">G4Y79_11160</name>
</gene>
<evidence type="ECO:0000313" key="6">
    <source>
        <dbReference type="EMBL" id="QPC84898.1"/>
    </source>
</evidence>
<dbReference type="PROSITE" id="PS50110">
    <property type="entry name" value="RESPONSE_REGULATORY"/>
    <property type="match status" value="1"/>
</dbReference>
<dbReference type="SUPFAM" id="SSF46894">
    <property type="entry name" value="C-terminal effector domain of the bipartite response regulators"/>
    <property type="match status" value="1"/>
</dbReference>
<dbReference type="InterPro" id="IPR016032">
    <property type="entry name" value="Sig_transdc_resp-reg_C-effctor"/>
</dbReference>
<dbReference type="InterPro" id="IPR001789">
    <property type="entry name" value="Sig_transdc_resp-reg_receiver"/>
</dbReference>
<evidence type="ECO:0000259" key="5">
    <source>
        <dbReference type="PROSITE" id="PS50110"/>
    </source>
</evidence>
<feature type="modified residue" description="4-aspartylphosphate" evidence="3">
    <location>
        <position position="57"/>
    </location>
</feature>
<dbReference type="PROSITE" id="PS00622">
    <property type="entry name" value="HTH_LUXR_1"/>
    <property type="match status" value="1"/>
</dbReference>
<evidence type="ECO:0000256" key="2">
    <source>
        <dbReference type="ARBA" id="ARBA00023125"/>
    </source>
</evidence>
<dbReference type="CDD" id="cd17535">
    <property type="entry name" value="REC_NarL-like"/>
    <property type="match status" value="1"/>
</dbReference>
<accession>A0A7S8IH31</accession>
<dbReference type="InterPro" id="IPR058245">
    <property type="entry name" value="NreC/VraR/RcsB-like_REC"/>
</dbReference>
<dbReference type="GO" id="GO:0003677">
    <property type="term" value="F:DNA binding"/>
    <property type="evidence" value="ECO:0007669"/>
    <property type="project" value="UniProtKB-KW"/>
</dbReference>
<dbReference type="RefSeq" id="WP_195172961.1">
    <property type="nucleotide sequence ID" value="NZ_CP062983.1"/>
</dbReference>
<proteinExistence type="predicted"/>
<dbReference type="Proteomes" id="UP000594468">
    <property type="component" value="Chromosome"/>
</dbReference>
<keyword evidence="1 3" id="KW-0597">Phosphoprotein</keyword>
<dbReference type="KEGG" id="pmet:G4Y79_11160"/>
<evidence type="ECO:0000256" key="1">
    <source>
        <dbReference type="ARBA" id="ARBA00022553"/>
    </source>
</evidence>
<sequence>MQKPVRILIADDHMVVRAGLRALLERNTHFNVVAEASTGEEAVRQAIDIQPDVAVLDIRMPGISGIEACRQIVENVPQCRVVMLTSYAEDELLMAAIQAGASGYVLKRIGSQELIQAVERVSRGEGMLDPAMTASVFAEVRKASQAQHAAAFSELTAQEMAVLALVAEGMTNRQIAVKLYLGEGTVRNYVSSVLSKIGASNRAEAAAFAVKHNISEFVPPLEE</sequence>
<keyword evidence="2" id="KW-0238">DNA-binding</keyword>
<feature type="domain" description="Response regulatory" evidence="5">
    <location>
        <begin position="6"/>
        <end position="122"/>
    </location>
</feature>
<dbReference type="GO" id="GO:0006355">
    <property type="term" value="P:regulation of DNA-templated transcription"/>
    <property type="evidence" value="ECO:0007669"/>
    <property type="project" value="InterPro"/>
</dbReference>
<dbReference type="PRINTS" id="PR00038">
    <property type="entry name" value="HTHLUXR"/>
</dbReference>
<dbReference type="InterPro" id="IPR039420">
    <property type="entry name" value="WalR-like"/>
</dbReference>
<dbReference type="PROSITE" id="PS50043">
    <property type="entry name" value="HTH_LUXR_2"/>
    <property type="match status" value="1"/>
</dbReference>
<dbReference type="Pfam" id="PF00196">
    <property type="entry name" value="GerE"/>
    <property type="match status" value="1"/>
</dbReference>
<evidence type="ECO:0000259" key="4">
    <source>
        <dbReference type="PROSITE" id="PS50043"/>
    </source>
</evidence>
<dbReference type="PANTHER" id="PTHR43214">
    <property type="entry name" value="TWO-COMPONENT RESPONSE REGULATOR"/>
    <property type="match status" value="1"/>
</dbReference>
<organism evidence="6 7">
    <name type="scientific">Phototrophicus methaneseepsis</name>
    <dbReference type="NCBI Taxonomy" id="2710758"/>
    <lineage>
        <taxon>Bacteria</taxon>
        <taxon>Bacillati</taxon>
        <taxon>Chloroflexota</taxon>
        <taxon>Candidatus Thermofontia</taxon>
        <taxon>Phototrophicales</taxon>
        <taxon>Phototrophicaceae</taxon>
        <taxon>Phototrophicus</taxon>
    </lineage>
</organism>
<dbReference type="EMBL" id="CP062983">
    <property type="protein sequence ID" value="QPC84898.1"/>
    <property type="molecule type" value="Genomic_DNA"/>
</dbReference>
<dbReference type="Pfam" id="PF00072">
    <property type="entry name" value="Response_reg"/>
    <property type="match status" value="1"/>
</dbReference>
<dbReference type="CDD" id="cd06170">
    <property type="entry name" value="LuxR_C_like"/>
    <property type="match status" value="1"/>
</dbReference>
<dbReference type="GO" id="GO:0000160">
    <property type="term" value="P:phosphorelay signal transduction system"/>
    <property type="evidence" value="ECO:0007669"/>
    <property type="project" value="InterPro"/>
</dbReference>
<protein>
    <submittedName>
        <fullName evidence="6">Response regulator transcription factor</fullName>
    </submittedName>
</protein>
<keyword evidence="7" id="KW-1185">Reference proteome</keyword>
<dbReference type="InterPro" id="IPR011006">
    <property type="entry name" value="CheY-like_superfamily"/>
</dbReference>
<dbReference type="SMART" id="SM00448">
    <property type="entry name" value="REC"/>
    <property type="match status" value="1"/>
</dbReference>
<feature type="domain" description="HTH luxR-type" evidence="4">
    <location>
        <begin position="148"/>
        <end position="213"/>
    </location>
</feature>
<dbReference type="Gene3D" id="3.40.50.2300">
    <property type="match status" value="1"/>
</dbReference>
<dbReference type="AlphaFoldDB" id="A0A7S8IH31"/>